<evidence type="ECO:0000313" key="6">
    <source>
        <dbReference type="Proteomes" id="UP000663444"/>
    </source>
</evidence>
<dbReference type="CDD" id="cd00082">
    <property type="entry name" value="HisKA"/>
    <property type="match status" value="1"/>
</dbReference>
<dbReference type="PANTHER" id="PTHR43065:SF42">
    <property type="entry name" value="TWO-COMPONENT SENSOR PPRA"/>
    <property type="match status" value="1"/>
</dbReference>
<dbReference type="SMART" id="SM00388">
    <property type="entry name" value="HisKA"/>
    <property type="match status" value="1"/>
</dbReference>
<proteinExistence type="predicted"/>
<name>A0A974SSK4_9RHOO</name>
<dbReference type="KEGG" id="ares:IWH25_15190"/>
<dbReference type="SMART" id="SM00387">
    <property type="entry name" value="HATPase_c"/>
    <property type="match status" value="1"/>
</dbReference>
<dbReference type="PRINTS" id="PR00344">
    <property type="entry name" value="BCTRLSENSOR"/>
</dbReference>
<keyword evidence="3" id="KW-0597">Phosphoprotein</keyword>
<evidence type="ECO:0000256" key="1">
    <source>
        <dbReference type="ARBA" id="ARBA00000085"/>
    </source>
</evidence>
<dbReference type="Gene3D" id="3.40.190.10">
    <property type="entry name" value="Periplasmic binding protein-like II"/>
    <property type="match status" value="2"/>
</dbReference>
<protein>
    <recommendedName>
        <fullName evidence="2">histidine kinase</fullName>
        <ecNumber evidence="2">2.7.13.3</ecNumber>
    </recommendedName>
</protein>
<comment type="catalytic activity">
    <reaction evidence="1">
        <text>ATP + protein L-histidine = ADP + protein N-phospho-L-histidine.</text>
        <dbReference type="EC" id="2.7.13.3"/>
    </reaction>
</comment>
<dbReference type="PROSITE" id="PS50109">
    <property type="entry name" value="HIS_KIN"/>
    <property type="match status" value="1"/>
</dbReference>
<dbReference type="Pfam" id="PF02518">
    <property type="entry name" value="HATPase_c"/>
    <property type="match status" value="1"/>
</dbReference>
<dbReference type="InterPro" id="IPR003661">
    <property type="entry name" value="HisK_dim/P_dom"/>
</dbReference>
<evidence type="ECO:0000256" key="3">
    <source>
        <dbReference type="ARBA" id="ARBA00022553"/>
    </source>
</evidence>
<dbReference type="SUPFAM" id="SSF47384">
    <property type="entry name" value="Homodimeric domain of signal transducing histidine kinase"/>
    <property type="match status" value="1"/>
</dbReference>
<dbReference type="PANTHER" id="PTHR43065">
    <property type="entry name" value="SENSOR HISTIDINE KINASE"/>
    <property type="match status" value="1"/>
</dbReference>
<evidence type="ECO:0000313" key="5">
    <source>
        <dbReference type="EMBL" id="QRJ65768.1"/>
    </source>
</evidence>
<reference evidence="5" key="1">
    <citation type="submission" date="2020-11" db="EMBL/GenBank/DDBJ databases">
        <title>Azospira restricta DSM 18626 genome sequence.</title>
        <authorList>
            <person name="Moe W.M."/>
        </authorList>
    </citation>
    <scope>NUCLEOTIDE SEQUENCE</scope>
    <source>
        <strain evidence="5">DSM 18626</strain>
    </source>
</reference>
<dbReference type="AlphaFoldDB" id="A0A974SSK4"/>
<dbReference type="GO" id="GO:0000155">
    <property type="term" value="F:phosphorelay sensor kinase activity"/>
    <property type="evidence" value="ECO:0007669"/>
    <property type="project" value="InterPro"/>
</dbReference>
<evidence type="ECO:0000259" key="4">
    <source>
        <dbReference type="PROSITE" id="PS50109"/>
    </source>
</evidence>
<evidence type="ECO:0000256" key="2">
    <source>
        <dbReference type="ARBA" id="ARBA00012438"/>
    </source>
</evidence>
<dbReference type="InterPro" id="IPR004358">
    <property type="entry name" value="Sig_transdc_His_kin-like_C"/>
</dbReference>
<gene>
    <name evidence="5" type="ORF">IWH25_15190</name>
</gene>
<sequence length="606" mass="65658">MRRRHFRTTFSSVRLAAFLLLWLPLAVAAADIRIGVLAWQGEESAAAEWQPLLASLQGSLPGHRLQPSYLDLGGMENAVAAGRVDFVVTNPGNYVALEALYGVTRIATQIIEAGQDSAHTVGSAVIVRDDRHALKRLEDLKGQRLAAVSPDAFGGYQVVWAELKRHGVDPEDGDITPVFTGFPMTRVIEALENGSADAGAIRSCLLERLEREGRVPAGRYRVLSPQGAERPCKSSSPVYPGWAFAAAPKTSPGLAREVLIALLGLPAERTGQTWGVPADYHPVHGMLRELQITPYDFLREHRLEAQIRRYWPLAAALAMLLACWLAYTLRVEVLVQRRTRELSAALAARDQLAESIQAHRQQMEHLSRLSILGELSGTLAHELNQPLATISNYALGLARRLDNGTLSSAATAQAAAEIASESERAAGILAGIRAFARKRTRIRETVDLPTLIDGAVRLFRGMIHDAPQVDVIDRLPADRRAVEVDPLQIQQVLLNLLKNGLDAQRSARRSGHPMTITVEIAADDGARISVRDHGTGMSGEEQSRLFEPFFTTKADGMGLGLSISRSIAEAHGGTLDALAPDAGPGLVLRLQIPLAATAPETDEPAQ</sequence>
<dbReference type="InterPro" id="IPR036890">
    <property type="entry name" value="HATPase_C_sf"/>
</dbReference>
<dbReference type="SUPFAM" id="SSF53850">
    <property type="entry name" value="Periplasmic binding protein-like II"/>
    <property type="match status" value="1"/>
</dbReference>
<dbReference type="Gene3D" id="3.30.565.10">
    <property type="entry name" value="Histidine kinase-like ATPase, C-terminal domain"/>
    <property type="match status" value="1"/>
</dbReference>
<dbReference type="Pfam" id="PF12974">
    <property type="entry name" value="Phosphonate-bd"/>
    <property type="match status" value="1"/>
</dbReference>
<dbReference type="Pfam" id="PF00512">
    <property type="entry name" value="HisKA"/>
    <property type="match status" value="1"/>
</dbReference>
<dbReference type="SUPFAM" id="SSF55874">
    <property type="entry name" value="ATPase domain of HSP90 chaperone/DNA topoisomerase II/histidine kinase"/>
    <property type="match status" value="1"/>
</dbReference>
<feature type="domain" description="Histidine kinase" evidence="4">
    <location>
        <begin position="378"/>
        <end position="596"/>
    </location>
</feature>
<dbReference type="Gene3D" id="1.10.287.130">
    <property type="match status" value="1"/>
</dbReference>
<dbReference type="InterPro" id="IPR003594">
    <property type="entry name" value="HATPase_dom"/>
</dbReference>
<keyword evidence="6" id="KW-1185">Reference proteome</keyword>
<dbReference type="EMBL" id="CP064781">
    <property type="protein sequence ID" value="QRJ65768.1"/>
    <property type="molecule type" value="Genomic_DNA"/>
</dbReference>
<dbReference type="Proteomes" id="UP000663444">
    <property type="component" value="Chromosome"/>
</dbReference>
<dbReference type="EC" id="2.7.13.3" evidence="2"/>
<accession>A0A974SSK4</accession>
<dbReference type="InterPro" id="IPR036097">
    <property type="entry name" value="HisK_dim/P_sf"/>
</dbReference>
<organism evidence="5 6">
    <name type="scientific">Azospira restricta</name>
    <dbReference type="NCBI Taxonomy" id="404405"/>
    <lineage>
        <taxon>Bacteria</taxon>
        <taxon>Pseudomonadati</taxon>
        <taxon>Pseudomonadota</taxon>
        <taxon>Betaproteobacteria</taxon>
        <taxon>Rhodocyclales</taxon>
        <taxon>Rhodocyclaceae</taxon>
        <taxon>Azospira</taxon>
    </lineage>
</organism>
<dbReference type="InterPro" id="IPR005467">
    <property type="entry name" value="His_kinase_dom"/>
</dbReference>